<reference evidence="1 2" key="1">
    <citation type="submission" date="2023-07" db="EMBL/GenBank/DDBJ databases">
        <title>Genomic Encyclopedia of Type Strains, Phase IV (KMG-IV): sequencing the most valuable type-strain genomes for metagenomic binning, comparative biology and taxonomic classification.</title>
        <authorList>
            <person name="Goeker M."/>
        </authorList>
    </citation>
    <scope>NUCLEOTIDE SEQUENCE [LARGE SCALE GENOMIC DNA]</scope>
    <source>
        <strain evidence="1 2">DSM 100301</strain>
    </source>
</reference>
<evidence type="ECO:0000313" key="2">
    <source>
        <dbReference type="Proteomes" id="UP001235269"/>
    </source>
</evidence>
<dbReference type="EMBL" id="JAUSWH010000022">
    <property type="protein sequence ID" value="MDQ0458076.1"/>
    <property type="molecule type" value="Genomic_DNA"/>
</dbReference>
<proteinExistence type="predicted"/>
<accession>A0ABU0ILG1</accession>
<dbReference type="Proteomes" id="UP001235269">
    <property type="component" value="Unassembled WGS sequence"/>
</dbReference>
<comment type="caution">
    <text evidence="1">The sequence shown here is derived from an EMBL/GenBank/DDBJ whole genome shotgun (WGS) entry which is preliminary data.</text>
</comment>
<organism evidence="1 2">
    <name type="scientific">Rhizobium paknamense</name>
    <dbReference type="NCBI Taxonomy" id="1206817"/>
    <lineage>
        <taxon>Bacteria</taxon>
        <taxon>Pseudomonadati</taxon>
        <taxon>Pseudomonadota</taxon>
        <taxon>Alphaproteobacteria</taxon>
        <taxon>Hyphomicrobiales</taxon>
        <taxon>Rhizobiaceae</taxon>
        <taxon>Rhizobium/Agrobacterium group</taxon>
        <taxon>Rhizobium</taxon>
    </lineage>
</organism>
<gene>
    <name evidence="1" type="ORF">QO005_004434</name>
</gene>
<dbReference type="RefSeq" id="WP_307160180.1">
    <property type="nucleotide sequence ID" value="NZ_JAUSWH010000022.1"/>
</dbReference>
<keyword evidence="2" id="KW-1185">Reference proteome</keyword>
<name>A0ABU0ILG1_9HYPH</name>
<sequence length="106" mass="12097">MTRSLEQGVLLFGRILSTLPQFARYDTVEASKLDPKRASVYLWTGEKAQNQPFVRKAHRRPKQPLTLFRNGGARAQKMAEMSLVTGRMECKAPTESYKLRKTAHAF</sequence>
<evidence type="ECO:0008006" key="3">
    <source>
        <dbReference type="Google" id="ProtNLM"/>
    </source>
</evidence>
<evidence type="ECO:0000313" key="1">
    <source>
        <dbReference type="EMBL" id="MDQ0458076.1"/>
    </source>
</evidence>
<protein>
    <recommendedName>
        <fullName evidence="3">Transposase</fullName>
    </recommendedName>
</protein>